<dbReference type="PANTHER" id="PTHR39472">
    <property type="entry name" value="EXPRESSED PROTEIN"/>
    <property type="match status" value="1"/>
</dbReference>
<dbReference type="KEGG" id="apuu:APUU_50776S"/>
<proteinExistence type="predicted"/>
<keyword evidence="3" id="KW-1185">Reference proteome</keyword>
<accession>A0A7R8AQY3</accession>
<feature type="compositionally biased region" description="Polar residues" evidence="1">
    <location>
        <begin position="185"/>
        <end position="197"/>
    </location>
</feature>
<dbReference type="PANTHER" id="PTHR39472:SF1">
    <property type="entry name" value="EXPRESSED PROTEIN"/>
    <property type="match status" value="1"/>
</dbReference>
<evidence type="ECO:0000313" key="3">
    <source>
        <dbReference type="Proteomes" id="UP000654913"/>
    </source>
</evidence>
<evidence type="ECO:0000313" key="2">
    <source>
        <dbReference type="EMBL" id="BCS26065.1"/>
    </source>
</evidence>
<organism evidence="2 3">
    <name type="scientific">Aspergillus puulaauensis</name>
    <dbReference type="NCBI Taxonomy" id="1220207"/>
    <lineage>
        <taxon>Eukaryota</taxon>
        <taxon>Fungi</taxon>
        <taxon>Dikarya</taxon>
        <taxon>Ascomycota</taxon>
        <taxon>Pezizomycotina</taxon>
        <taxon>Eurotiomycetes</taxon>
        <taxon>Eurotiomycetidae</taxon>
        <taxon>Eurotiales</taxon>
        <taxon>Aspergillaceae</taxon>
        <taxon>Aspergillus</taxon>
    </lineage>
</organism>
<gene>
    <name evidence="2" type="ORF">APUU_50776S</name>
</gene>
<dbReference type="OrthoDB" id="21214at2759"/>
<feature type="compositionally biased region" description="Low complexity" evidence="1">
    <location>
        <begin position="170"/>
        <end position="184"/>
    </location>
</feature>
<dbReference type="RefSeq" id="XP_041558259.1">
    <property type="nucleotide sequence ID" value="XM_041705810.1"/>
</dbReference>
<protein>
    <submittedName>
        <fullName evidence="2">Uncharacterized protein</fullName>
    </submittedName>
</protein>
<dbReference type="Proteomes" id="UP000654913">
    <property type="component" value="Chromosome 5"/>
</dbReference>
<dbReference type="AlphaFoldDB" id="A0A7R8AQY3"/>
<dbReference type="GeneID" id="64976070"/>
<name>A0A7R8AQY3_9EURO</name>
<reference evidence="2" key="1">
    <citation type="submission" date="2021-01" db="EMBL/GenBank/DDBJ databases">
        <authorList>
            <consortium name="Aspergillus puulaauensis MK2 genome sequencing consortium"/>
            <person name="Kazuki M."/>
            <person name="Futagami T."/>
        </authorList>
    </citation>
    <scope>NUCLEOTIDE SEQUENCE</scope>
    <source>
        <strain evidence="2">MK2</strain>
    </source>
</reference>
<feature type="region of interest" description="Disordered" evidence="1">
    <location>
        <begin position="170"/>
        <end position="218"/>
    </location>
</feature>
<feature type="compositionally biased region" description="Polar residues" evidence="1">
    <location>
        <begin position="46"/>
        <end position="61"/>
    </location>
</feature>
<dbReference type="EMBL" id="AP024447">
    <property type="protein sequence ID" value="BCS26065.1"/>
    <property type="molecule type" value="Genomic_DNA"/>
</dbReference>
<evidence type="ECO:0000256" key="1">
    <source>
        <dbReference type="SAM" id="MobiDB-lite"/>
    </source>
</evidence>
<reference evidence="2" key="2">
    <citation type="submission" date="2021-02" db="EMBL/GenBank/DDBJ databases">
        <title>Aspergillus puulaauensis MK2 genome sequence.</title>
        <authorList>
            <person name="Futagami T."/>
            <person name="Mori K."/>
            <person name="Kadooka C."/>
            <person name="Tanaka T."/>
        </authorList>
    </citation>
    <scope>NUCLEOTIDE SEQUENCE</scope>
    <source>
        <strain evidence="2">MK2</strain>
    </source>
</reference>
<feature type="region of interest" description="Disordered" evidence="1">
    <location>
        <begin position="1"/>
        <end position="118"/>
    </location>
</feature>
<sequence length="441" mass="48685">MEDFPQDTASSCGSCEAGDRGLPSETPELDCFGEGRPLPPLPTTPNQLLASEHNATATPETTFFRASLPRSRSLPQLPTPPTSEISVPPDTIAESTPPCAPKAPFVRGHRRRSTHVDRRDLEKFRKEVLGVETTGFEYDDEGALTANPKEFQSQLEELNRAFDAATMSLNSSGSNSSGSGMFSNYTDNSAAGPSNLPSVPRQPIPSPMATPPPQVNGGGMAGMNGGVPMSAGHQMDLRHLFDMVLELSDVLKNNRDMTKSIVSSAEDIMKRSSSEGTSPSIQQVNGEISSARIAELERALAKEKRLAEVLKVEQVENTKLIGEYEAAVGTMVEQIRNYCHNNNLHYLYQKRHYNNLLQAERDAHLESRLDRDHWHAQTLKCAEMIRTAYRLRCEEEELPVRIVAGLQNEVRAYRNALGMEPEKFEEEYGYEILKDVPGGAE</sequence>
<feature type="compositionally biased region" description="Pro residues" evidence="1">
    <location>
        <begin position="200"/>
        <end position="214"/>
    </location>
</feature>